<dbReference type="EMBL" id="LK022848">
    <property type="protein sequence ID" value="CDR04901.1"/>
    <property type="molecule type" value="Genomic_DNA"/>
</dbReference>
<proteinExistence type="predicted"/>
<reference evidence="1" key="1">
    <citation type="submission" date="2014-05" db="EMBL/GenBank/DDBJ databases">
        <authorList>
            <person name="Horn Fabian"/>
        </authorList>
    </citation>
    <scope>NUCLEOTIDE SEQUENCE</scope>
</reference>
<protein>
    <submittedName>
        <fullName evidence="1">Uncharacterized protein</fullName>
    </submittedName>
</protein>
<gene>
    <name evidence="1" type="ORF">SIRAN1885</name>
</gene>
<accession>A0A060ZNC4</accession>
<sequence length="64" mass="6515">MSAAMSSRVKPSAQGSLGGIPRLSTVITLKPAALSAGTWWVRHIRPGAPVPVTMTTGSPVPCSS</sequence>
<dbReference type="AlphaFoldDB" id="A0A060ZNC4"/>
<organism evidence="1">
    <name type="scientific">Streptomyces iranensis</name>
    <dbReference type="NCBI Taxonomy" id="576784"/>
    <lineage>
        <taxon>Bacteria</taxon>
        <taxon>Bacillati</taxon>
        <taxon>Actinomycetota</taxon>
        <taxon>Actinomycetes</taxon>
        <taxon>Kitasatosporales</taxon>
        <taxon>Streptomycetaceae</taxon>
        <taxon>Streptomyces</taxon>
        <taxon>Streptomyces violaceusniger group</taxon>
    </lineage>
</organism>
<name>A0A060ZNC4_9ACTN</name>
<dbReference type="HOGENOM" id="CLU_2865922_0_0_11"/>
<evidence type="ECO:0000313" key="1">
    <source>
        <dbReference type="EMBL" id="CDR04901.1"/>
    </source>
</evidence>